<evidence type="ECO:0000256" key="11">
    <source>
        <dbReference type="ARBA" id="ARBA00023014"/>
    </source>
</evidence>
<dbReference type="EC" id="1.3.98.3" evidence="15"/>
<dbReference type="SFLD" id="SFLDG01065">
    <property type="entry name" value="anaerobic_coproporphyrinogen-I"/>
    <property type="match status" value="1"/>
</dbReference>
<dbReference type="InterPro" id="IPR013785">
    <property type="entry name" value="Aldolase_TIM"/>
</dbReference>
<dbReference type="GO" id="GO:0005737">
    <property type="term" value="C:cytoplasm"/>
    <property type="evidence" value="ECO:0007669"/>
    <property type="project" value="UniProtKB-SubCell"/>
</dbReference>
<evidence type="ECO:0000256" key="2">
    <source>
        <dbReference type="ARBA" id="ARBA00004785"/>
    </source>
</evidence>
<feature type="binding site" evidence="16">
    <location>
        <begin position="118"/>
        <end position="119"/>
    </location>
    <ligand>
        <name>S-adenosyl-L-methionine</name>
        <dbReference type="ChEBI" id="CHEBI:59789"/>
        <label>2</label>
    </ligand>
</feature>
<reference evidence="20" key="1">
    <citation type="submission" date="2024-07" db="EMBL/GenBank/DDBJ databases">
        <authorList>
            <person name="Kim Y.J."/>
            <person name="Jeong J.Y."/>
        </authorList>
    </citation>
    <scope>NUCLEOTIDE SEQUENCE</scope>
    <source>
        <strain evidence="20">GIHE-MW2</strain>
    </source>
</reference>
<dbReference type="GO" id="GO:0004109">
    <property type="term" value="F:coproporphyrinogen oxidase activity"/>
    <property type="evidence" value="ECO:0007669"/>
    <property type="project" value="InterPro"/>
</dbReference>
<dbReference type="InterPro" id="IPR058240">
    <property type="entry name" value="rSAM_sf"/>
</dbReference>
<evidence type="ECO:0000256" key="8">
    <source>
        <dbReference type="ARBA" id="ARBA00022723"/>
    </source>
</evidence>
<comment type="function">
    <text evidence="13">Involved in the heme biosynthesis. Catalyzes the anaerobic oxidative decarboxylation of propionate groups of rings A and B of coproporphyrinogen III to yield the vinyl groups in protoporphyrinogen IX.</text>
</comment>
<name>A0AAU8JDX5_9CYAN</name>
<comment type="cofactor">
    <cofactor evidence="15 17">
        <name>[4Fe-4S] cluster</name>
        <dbReference type="ChEBI" id="CHEBI:49883"/>
    </cofactor>
    <text evidence="15 17">Binds 1 [4Fe-4S] cluster. The cluster is coordinated with 3 cysteines and an exchangeable S-adenosyl-L-methionine.</text>
</comment>
<keyword evidence="7 15" id="KW-0949">S-adenosyl-L-methionine</keyword>
<dbReference type="Pfam" id="PF04055">
    <property type="entry name" value="Radical_SAM"/>
    <property type="match status" value="1"/>
</dbReference>
<keyword evidence="9 15" id="KW-0560">Oxidoreductase</keyword>
<comment type="pathway">
    <text evidence="2 15">Porphyrin-containing compound metabolism; protoporphyrin-IX biosynthesis; protoporphyrinogen-IX from coproporphyrinogen-III (AdoMet route): step 1/1.</text>
</comment>
<evidence type="ECO:0000256" key="15">
    <source>
        <dbReference type="PIRNR" id="PIRNR000167"/>
    </source>
</evidence>
<feature type="binding site" evidence="16">
    <location>
        <position position="60"/>
    </location>
    <ligand>
        <name>S-adenosyl-L-methionine</name>
        <dbReference type="ChEBI" id="CHEBI:59789"/>
        <label>1</label>
    </ligand>
</feature>
<evidence type="ECO:0000256" key="9">
    <source>
        <dbReference type="ARBA" id="ARBA00023002"/>
    </source>
</evidence>
<feature type="binding site" evidence="16">
    <location>
        <position position="214"/>
    </location>
    <ligand>
        <name>S-adenosyl-L-methionine</name>
        <dbReference type="ChEBI" id="CHEBI:59789"/>
        <label>2</label>
    </ligand>
</feature>
<evidence type="ECO:0000256" key="13">
    <source>
        <dbReference type="ARBA" id="ARBA00024295"/>
    </source>
</evidence>
<evidence type="ECO:0000256" key="10">
    <source>
        <dbReference type="ARBA" id="ARBA00023004"/>
    </source>
</evidence>
<feature type="binding site" evidence="16">
    <location>
        <position position="334"/>
    </location>
    <ligand>
        <name>S-adenosyl-L-methionine</name>
        <dbReference type="ChEBI" id="CHEBI:59789"/>
        <label>1</label>
    </ligand>
</feature>
<comment type="subcellular location">
    <subcellularLocation>
        <location evidence="1 15">Cytoplasm</location>
    </subcellularLocation>
</comment>
<evidence type="ECO:0000256" key="17">
    <source>
        <dbReference type="PIRSR" id="PIRSR000167-2"/>
    </source>
</evidence>
<feature type="binding site" evidence="17">
    <location>
        <position position="66"/>
    </location>
    <ligand>
        <name>[4Fe-4S] cluster</name>
        <dbReference type="ChEBI" id="CHEBI:49883"/>
        <note>4Fe-4S-S-AdoMet</note>
    </ligand>
</feature>
<evidence type="ECO:0000259" key="19">
    <source>
        <dbReference type="PROSITE" id="PS51918"/>
    </source>
</evidence>
<keyword evidence="5 15" id="KW-0004">4Fe-4S</keyword>
<dbReference type="PIRSF" id="PIRSF000167">
    <property type="entry name" value="HemN"/>
    <property type="match status" value="1"/>
</dbReference>
<dbReference type="PANTHER" id="PTHR13932:SF6">
    <property type="entry name" value="OXYGEN-INDEPENDENT COPROPORPHYRINOGEN III OXIDASE"/>
    <property type="match status" value="1"/>
</dbReference>
<proteinExistence type="inferred from homology"/>
<dbReference type="GO" id="GO:0051539">
    <property type="term" value="F:4 iron, 4 sulfur cluster binding"/>
    <property type="evidence" value="ECO:0007669"/>
    <property type="project" value="UniProtKB-KW"/>
</dbReference>
<dbReference type="RefSeq" id="WP_054465562.1">
    <property type="nucleotide sequence ID" value="NZ_CP159837.1"/>
</dbReference>
<comment type="catalytic activity">
    <reaction evidence="14 15">
        <text>coproporphyrinogen III + 2 S-adenosyl-L-methionine = protoporphyrinogen IX + 2 5'-deoxyadenosine + 2 L-methionine + 2 CO2</text>
        <dbReference type="Rhea" id="RHEA:15425"/>
        <dbReference type="ChEBI" id="CHEBI:16526"/>
        <dbReference type="ChEBI" id="CHEBI:17319"/>
        <dbReference type="ChEBI" id="CHEBI:57307"/>
        <dbReference type="ChEBI" id="CHEBI:57309"/>
        <dbReference type="ChEBI" id="CHEBI:57844"/>
        <dbReference type="ChEBI" id="CHEBI:59789"/>
        <dbReference type="EC" id="1.3.98.3"/>
    </reaction>
</comment>
<dbReference type="PROSITE" id="PS51918">
    <property type="entry name" value="RADICAL_SAM"/>
    <property type="match status" value="1"/>
</dbReference>
<keyword evidence="6 15" id="KW-0963">Cytoplasm</keyword>
<evidence type="ECO:0000313" key="20">
    <source>
        <dbReference type="EMBL" id="XCM37024.1"/>
    </source>
</evidence>
<dbReference type="FunFam" id="1.10.10.920:FF:000001">
    <property type="entry name" value="Coproporphyrinogen-III oxidase"/>
    <property type="match status" value="1"/>
</dbReference>
<dbReference type="InterPro" id="IPR007197">
    <property type="entry name" value="rSAM"/>
</dbReference>
<feature type="coiled-coil region" evidence="18">
    <location>
        <begin position="258"/>
        <end position="285"/>
    </location>
</feature>
<keyword evidence="10 15" id="KW-0408">Iron</keyword>
<feature type="binding site" evidence="16">
    <location>
        <position position="248"/>
    </location>
    <ligand>
        <name>S-adenosyl-L-methionine</name>
        <dbReference type="ChEBI" id="CHEBI:59789"/>
        <label>2</label>
    </ligand>
</feature>
<organism evidence="20">
    <name type="scientific">Planktothricoides raciborskii GIHE-MW2</name>
    <dbReference type="NCBI Taxonomy" id="2792601"/>
    <lineage>
        <taxon>Bacteria</taxon>
        <taxon>Bacillati</taxon>
        <taxon>Cyanobacteriota</taxon>
        <taxon>Cyanophyceae</taxon>
        <taxon>Oscillatoriophycideae</taxon>
        <taxon>Oscillatoriales</taxon>
        <taxon>Oscillatoriaceae</taxon>
        <taxon>Planktothricoides</taxon>
    </lineage>
</organism>
<sequence>MKLLTQDVKFDHDLIVKYDRTSARYTSYPTAHALSSEFTETALHDCIARSNEKKSPLSLYFHIPFCQSACYFCGCNVIVTQTQKAIEPYLNYLYQNIANVSGLIDKDRKVSQLHWGGGTPNYLSLHQVEALWTKINQHFTFADNAEISIEVNPRYVDRNYIFLLRELGFNRISFGIQDFNPQVQAAVNRVQPEELLFNVMSWIREAGFESANVDLIYGLPFQSLSTFTETIEKTIKLDPERVAVFNFAYLPSMKPVQKNIAEKDLPQAEEKLAILQMAIEKLTSNGYVFIGMDHFAKPNNELAIAQREGELHRNFQGYTTLPGADLFGFGITSISMLDDVYFQNHKRLKDYYQAIDAKQLPVEKAVFLDFDDMLRREVIMELMCQFNLSKRQIEAKYDLNFEQYFAWEQEHLHALEKDGLVQVDAEKIQVTPVGRLLIRNIATIFDAHSRQNQVRILSRSI</sequence>
<dbReference type="GO" id="GO:0046872">
    <property type="term" value="F:metal ion binding"/>
    <property type="evidence" value="ECO:0007669"/>
    <property type="project" value="UniProtKB-KW"/>
</dbReference>
<feature type="binding site" evidence="16">
    <location>
        <position position="150"/>
    </location>
    <ligand>
        <name>S-adenosyl-L-methionine</name>
        <dbReference type="ChEBI" id="CHEBI:59789"/>
        <label>1</label>
    </ligand>
</feature>
<dbReference type="SFLD" id="SFLDG01082">
    <property type="entry name" value="B12-binding_domain_containing"/>
    <property type="match status" value="1"/>
</dbReference>
<comment type="subunit">
    <text evidence="4">Monomer.</text>
</comment>
<feature type="domain" description="Radical SAM core" evidence="19">
    <location>
        <begin position="51"/>
        <end position="285"/>
    </location>
</feature>
<evidence type="ECO:0000256" key="4">
    <source>
        <dbReference type="ARBA" id="ARBA00011245"/>
    </source>
</evidence>
<dbReference type="InterPro" id="IPR006638">
    <property type="entry name" value="Elp3/MiaA/NifB-like_rSAM"/>
</dbReference>
<comment type="similarity">
    <text evidence="3 15">Belongs to the anaerobic coproporphyrinogen-III oxidase family.</text>
</comment>
<feature type="binding site" evidence="17">
    <location>
        <position position="73"/>
    </location>
    <ligand>
        <name>[4Fe-4S] cluster</name>
        <dbReference type="ChEBI" id="CHEBI:49883"/>
        <note>4Fe-4S-S-AdoMet</note>
    </ligand>
</feature>
<evidence type="ECO:0000256" key="14">
    <source>
        <dbReference type="ARBA" id="ARBA00048321"/>
    </source>
</evidence>
<keyword evidence="8 15" id="KW-0479">Metal-binding</keyword>
<dbReference type="GO" id="GO:0006782">
    <property type="term" value="P:protoporphyrinogen IX biosynthetic process"/>
    <property type="evidence" value="ECO:0007669"/>
    <property type="project" value="TreeGrafter"/>
</dbReference>
<dbReference type="CDD" id="cd01335">
    <property type="entry name" value="Radical_SAM"/>
    <property type="match status" value="1"/>
</dbReference>
<evidence type="ECO:0000256" key="16">
    <source>
        <dbReference type="PIRSR" id="PIRSR000167-1"/>
    </source>
</evidence>
<evidence type="ECO:0000256" key="3">
    <source>
        <dbReference type="ARBA" id="ARBA00005493"/>
    </source>
</evidence>
<dbReference type="Pfam" id="PF06969">
    <property type="entry name" value="HemN_C"/>
    <property type="match status" value="1"/>
</dbReference>
<dbReference type="SMART" id="SM00729">
    <property type="entry name" value="Elp3"/>
    <property type="match status" value="1"/>
</dbReference>
<feature type="binding site" evidence="16">
    <location>
        <begin position="72"/>
        <end position="74"/>
    </location>
    <ligand>
        <name>S-adenosyl-L-methionine</name>
        <dbReference type="ChEBI" id="CHEBI:59789"/>
        <label>2</label>
    </ligand>
</feature>
<dbReference type="Gene3D" id="1.10.10.920">
    <property type="match status" value="1"/>
</dbReference>
<dbReference type="PANTHER" id="PTHR13932">
    <property type="entry name" value="COPROPORPHYRINIGEN III OXIDASE"/>
    <property type="match status" value="1"/>
</dbReference>
<evidence type="ECO:0000256" key="7">
    <source>
        <dbReference type="ARBA" id="ARBA00022691"/>
    </source>
</evidence>
<protein>
    <recommendedName>
        <fullName evidence="15">Coproporphyrinogen-III oxidase</fullName>
        <ecNumber evidence="15">1.3.98.3</ecNumber>
    </recommendedName>
</protein>
<evidence type="ECO:0000256" key="12">
    <source>
        <dbReference type="ARBA" id="ARBA00023244"/>
    </source>
</evidence>
<dbReference type="Gene3D" id="3.20.20.70">
    <property type="entry name" value="Aldolase class I"/>
    <property type="match status" value="1"/>
</dbReference>
<keyword evidence="18" id="KW-0175">Coiled coil</keyword>
<feature type="binding site" evidence="17">
    <location>
        <position position="70"/>
    </location>
    <ligand>
        <name>[4Fe-4S] cluster</name>
        <dbReference type="ChEBI" id="CHEBI:49883"/>
        <note>4Fe-4S-S-AdoMet</note>
    </ligand>
</feature>
<gene>
    <name evidence="20" type="primary">hemN</name>
    <name evidence="20" type="ORF">ABWT76_005830</name>
</gene>
<evidence type="ECO:0000256" key="6">
    <source>
        <dbReference type="ARBA" id="ARBA00022490"/>
    </source>
</evidence>
<dbReference type="EMBL" id="CP159837">
    <property type="protein sequence ID" value="XCM37024.1"/>
    <property type="molecule type" value="Genomic_DNA"/>
</dbReference>
<accession>A0AAU8JDX5</accession>
<feature type="binding site" evidence="16">
    <location>
        <position position="189"/>
    </location>
    <ligand>
        <name>S-adenosyl-L-methionine</name>
        <dbReference type="ChEBI" id="CHEBI:59789"/>
        <label>2</label>
    </ligand>
</feature>
<dbReference type="InterPro" id="IPR034505">
    <property type="entry name" value="Coproporphyrinogen-III_oxidase"/>
</dbReference>
<evidence type="ECO:0000256" key="18">
    <source>
        <dbReference type="SAM" id="Coils"/>
    </source>
</evidence>
<dbReference type="SFLD" id="SFLDS00029">
    <property type="entry name" value="Radical_SAM"/>
    <property type="match status" value="1"/>
</dbReference>
<dbReference type="NCBIfam" id="TIGR00538">
    <property type="entry name" value="hemN"/>
    <property type="match status" value="1"/>
</dbReference>
<keyword evidence="12 15" id="KW-0627">Porphyrin biosynthesis</keyword>
<evidence type="ECO:0000256" key="5">
    <source>
        <dbReference type="ARBA" id="ARBA00022485"/>
    </source>
</evidence>
<dbReference type="AlphaFoldDB" id="A0AAU8JDX5"/>
<dbReference type="FunFam" id="3.80.30.20:FF:000012">
    <property type="entry name" value="Coproporphyrinogen-III oxidase"/>
    <property type="match status" value="1"/>
</dbReference>
<dbReference type="InterPro" id="IPR004558">
    <property type="entry name" value="Coprogen_oxidase_HemN"/>
</dbReference>
<feature type="binding site" evidence="16">
    <location>
        <position position="177"/>
    </location>
    <ligand>
        <name>S-adenosyl-L-methionine</name>
        <dbReference type="ChEBI" id="CHEBI:59789"/>
        <label>2</label>
    </ligand>
</feature>
<evidence type="ECO:0000256" key="1">
    <source>
        <dbReference type="ARBA" id="ARBA00004496"/>
    </source>
</evidence>
<dbReference type="GO" id="GO:0051989">
    <property type="term" value="F:coproporphyrinogen dehydrogenase activity"/>
    <property type="evidence" value="ECO:0007669"/>
    <property type="project" value="UniProtKB-EC"/>
</dbReference>
<dbReference type="SUPFAM" id="SSF102114">
    <property type="entry name" value="Radical SAM enzymes"/>
    <property type="match status" value="1"/>
</dbReference>
<dbReference type="InterPro" id="IPR010723">
    <property type="entry name" value="HemN_C"/>
</dbReference>
<feature type="binding site" evidence="16">
    <location>
        <position position="117"/>
    </location>
    <ligand>
        <name>S-adenosyl-L-methionine</name>
        <dbReference type="ChEBI" id="CHEBI:59789"/>
        <label>1</label>
    </ligand>
</feature>
<keyword evidence="11 15" id="KW-0411">Iron-sulfur</keyword>